<evidence type="ECO:0000313" key="2">
    <source>
        <dbReference type="EMBL" id="VFK33457.1"/>
    </source>
</evidence>
<name>A0A450XW46_9GAMM</name>
<organism evidence="2">
    <name type="scientific">Candidatus Kentrum sp. LPFa</name>
    <dbReference type="NCBI Taxonomy" id="2126335"/>
    <lineage>
        <taxon>Bacteria</taxon>
        <taxon>Pseudomonadati</taxon>
        <taxon>Pseudomonadota</taxon>
        <taxon>Gammaproteobacteria</taxon>
        <taxon>Candidatus Kentrum</taxon>
    </lineage>
</organism>
<dbReference type="GO" id="GO:0006508">
    <property type="term" value="P:proteolysis"/>
    <property type="evidence" value="ECO:0007669"/>
    <property type="project" value="UniProtKB-KW"/>
</dbReference>
<dbReference type="Gene3D" id="2.40.70.10">
    <property type="entry name" value="Acid Proteases"/>
    <property type="match status" value="1"/>
</dbReference>
<dbReference type="InterPro" id="IPR021109">
    <property type="entry name" value="Peptidase_aspartic_dom_sf"/>
</dbReference>
<proteinExistence type="predicted"/>
<dbReference type="Pfam" id="PF13650">
    <property type="entry name" value="Asp_protease_2"/>
    <property type="match status" value="1"/>
</dbReference>
<gene>
    <name evidence="1" type="ORF">BECKLPF1236A_GA0070988_102085</name>
    <name evidence="2" type="ORF">BECKLPF1236C_GA0070990_102085</name>
</gene>
<keyword evidence="2" id="KW-0378">Hydrolase</keyword>
<dbReference type="EMBL" id="CAADFM010000208">
    <property type="protein sequence ID" value="VFK18893.1"/>
    <property type="molecule type" value="Genomic_DNA"/>
</dbReference>
<protein>
    <submittedName>
        <fullName evidence="2">Aspartyl protease</fullName>
    </submittedName>
</protein>
<dbReference type="EMBL" id="CAADFP010000208">
    <property type="protein sequence ID" value="VFK33457.1"/>
    <property type="molecule type" value="Genomic_DNA"/>
</dbReference>
<dbReference type="SUPFAM" id="SSF50630">
    <property type="entry name" value="Acid proteases"/>
    <property type="match status" value="1"/>
</dbReference>
<sequence length="133" mass="14646">MNITLIGGLPFVSVDLVYRGRQLTIGNILLDTGSGGTIFQVDTVSSINLSPEPDDTIHCIRGVGGVEYVFEKKIDLLRVGDRSVKDFPIELGRFDYGHHINGILGADFLIETDAIIDFGARRLDFPVRSRTKP</sequence>
<accession>A0A450XW46</accession>
<dbReference type="AlphaFoldDB" id="A0A450XW46"/>
<keyword evidence="2" id="KW-0645">Protease</keyword>
<dbReference type="GO" id="GO:0008233">
    <property type="term" value="F:peptidase activity"/>
    <property type="evidence" value="ECO:0007669"/>
    <property type="project" value="UniProtKB-KW"/>
</dbReference>
<reference evidence="2" key="1">
    <citation type="submission" date="2019-02" db="EMBL/GenBank/DDBJ databases">
        <authorList>
            <person name="Gruber-Vodicka R. H."/>
            <person name="Seah K. B. B."/>
        </authorList>
    </citation>
    <scope>NUCLEOTIDE SEQUENCE</scope>
    <source>
        <strain evidence="1">BECK_S312</strain>
        <strain evidence="2">BECK_S426</strain>
    </source>
</reference>
<evidence type="ECO:0000313" key="1">
    <source>
        <dbReference type="EMBL" id="VFK18893.1"/>
    </source>
</evidence>